<evidence type="ECO:0000259" key="7">
    <source>
        <dbReference type="PROSITE" id="PS51900"/>
    </source>
</evidence>
<dbReference type="Gene3D" id="1.10.150.130">
    <property type="match status" value="1"/>
</dbReference>
<dbReference type="GO" id="GO:0003677">
    <property type="term" value="F:DNA binding"/>
    <property type="evidence" value="ECO:0007669"/>
    <property type="project" value="UniProtKB-UniRule"/>
</dbReference>
<organism evidence="8 10">
    <name type="scientific">Nonlabens ulvanivorans</name>
    <name type="common">Persicivirga ulvanivorans</name>
    <dbReference type="NCBI Taxonomy" id="906888"/>
    <lineage>
        <taxon>Bacteria</taxon>
        <taxon>Pseudomonadati</taxon>
        <taxon>Bacteroidota</taxon>
        <taxon>Flavobacteriia</taxon>
        <taxon>Flavobacteriales</taxon>
        <taxon>Flavobacteriaceae</taxon>
        <taxon>Nonlabens</taxon>
    </lineage>
</organism>
<evidence type="ECO:0000256" key="2">
    <source>
        <dbReference type="ARBA" id="ARBA00022908"/>
    </source>
</evidence>
<reference evidence="8 10" key="1">
    <citation type="submission" date="2014-07" db="EMBL/GenBank/DDBJ databases">
        <title>Draft genome sequence of Nonlabens ulvanivorans, an ulvan degrading bacterium.</title>
        <authorList>
            <person name="Kopel M."/>
            <person name="Helbert W."/>
            <person name="Henrissat B."/>
            <person name="Doniger T."/>
            <person name="Banin E."/>
        </authorList>
    </citation>
    <scope>NUCLEOTIDE SEQUENCE [LARGE SCALE GENOMIC DNA]</scope>
    <source>
        <strain evidence="8 10">PLR</strain>
    </source>
</reference>
<dbReference type="GO" id="GO:0006310">
    <property type="term" value="P:DNA recombination"/>
    <property type="evidence" value="ECO:0007669"/>
    <property type="project" value="UniProtKB-KW"/>
</dbReference>
<sequence>MQTFYDFKKLLTIKRYAHNTIESYAGHLIAFQKFLGMDRPLDGLDNYQVNDAISKVVPHKNLALGTQKQLIGAIKLYFKEMHNREYDFSKVYPRSKPQPLPTVLSTVEVKAILNSCVNKKHKAMLTFIYGLGLRSGELIALKITDIDKQRQQVHIKNSKNGKDRILPLPASLKPVLKAYYLEYKPKEYLFEGQNKPQYSPQSLRKVFHIACKKANIKKYVTLHSLRHAYATHLMDCGTDVRIIKELLGHTSLKTTLIYTHVTTRTMQNVASPLDFL</sequence>
<dbReference type="InterPro" id="IPR004107">
    <property type="entry name" value="Integrase_SAM-like_N"/>
</dbReference>
<keyword evidence="4" id="KW-0233">DNA recombination</keyword>
<keyword evidence="3 5" id="KW-0238">DNA-binding</keyword>
<dbReference type="Proteomes" id="UP000028531">
    <property type="component" value="Unassembled WGS sequence"/>
</dbReference>
<evidence type="ECO:0000259" key="6">
    <source>
        <dbReference type="PROSITE" id="PS51898"/>
    </source>
</evidence>
<evidence type="ECO:0000256" key="3">
    <source>
        <dbReference type="ARBA" id="ARBA00023125"/>
    </source>
</evidence>
<dbReference type="Pfam" id="PF00589">
    <property type="entry name" value="Phage_integrase"/>
    <property type="match status" value="1"/>
</dbReference>
<dbReference type="InterPro" id="IPR044068">
    <property type="entry name" value="CB"/>
</dbReference>
<dbReference type="Proteomes" id="UP000239997">
    <property type="component" value="Unassembled WGS sequence"/>
</dbReference>
<dbReference type="RefSeq" id="WP_036578966.1">
    <property type="nucleotide sequence ID" value="NZ_JPJI01000003.1"/>
</dbReference>
<dbReference type="SUPFAM" id="SSF56349">
    <property type="entry name" value="DNA breaking-rejoining enzymes"/>
    <property type="match status" value="1"/>
</dbReference>
<proteinExistence type="inferred from homology"/>
<dbReference type="OrthoDB" id="9801717at2"/>
<name>A0A084K0H7_NONUL</name>
<keyword evidence="11" id="KW-1185">Reference proteome</keyword>
<dbReference type="PROSITE" id="PS51900">
    <property type="entry name" value="CB"/>
    <property type="match status" value="1"/>
</dbReference>
<evidence type="ECO:0000313" key="8">
    <source>
        <dbReference type="EMBL" id="KEZ94711.1"/>
    </source>
</evidence>
<dbReference type="PANTHER" id="PTHR30349">
    <property type="entry name" value="PHAGE INTEGRASE-RELATED"/>
    <property type="match status" value="1"/>
</dbReference>
<dbReference type="Gene3D" id="1.10.443.10">
    <property type="entry name" value="Intergrase catalytic core"/>
    <property type="match status" value="1"/>
</dbReference>
<dbReference type="AlphaFoldDB" id="A0A084K0H7"/>
<evidence type="ECO:0000256" key="4">
    <source>
        <dbReference type="ARBA" id="ARBA00023172"/>
    </source>
</evidence>
<feature type="domain" description="Core-binding (CB)" evidence="7">
    <location>
        <begin position="1"/>
        <end position="82"/>
    </location>
</feature>
<evidence type="ECO:0000313" key="11">
    <source>
        <dbReference type="Proteomes" id="UP000239997"/>
    </source>
</evidence>
<accession>A0A084K0H7</accession>
<dbReference type="InterPro" id="IPR002104">
    <property type="entry name" value="Integrase_catalytic"/>
</dbReference>
<dbReference type="InterPro" id="IPR010998">
    <property type="entry name" value="Integrase_recombinase_N"/>
</dbReference>
<reference evidence="9 11" key="2">
    <citation type="submission" date="2018-03" db="EMBL/GenBank/DDBJ databases">
        <title>Genomic Encyclopedia of Archaeal and Bacterial Type Strains, Phase II (KMG-II): from individual species to whole genera.</title>
        <authorList>
            <person name="Goeker M."/>
        </authorList>
    </citation>
    <scope>NUCLEOTIDE SEQUENCE [LARGE SCALE GENOMIC DNA]</scope>
    <source>
        <strain evidence="9 11">DSM 22727</strain>
    </source>
</reference>
<dbReference type="InterPro" id="IPR011010">
    <property type="entry name" value="DNA_brk_join_enz"/>
</dbReference>
<dbReference type="InterPro" id="IPR013762">
    <property type="entry name" value="Integrase-like_cat_sf"/>
</dbReference>
<evidence type="ECO:0000256" key="5">
    <source>
        <dbReference type="PROSITE-ProRule" id="PRU01248"/>
    </source>
</evidence>
<dbReference type="PROSITE" id="PS51898">
    <property type="entry name" value="TYR_RECOMBINASE"/>
    <property type="match status" value="1"/>
</dbReference>
<comment type="caution">
    <text evidence="8">The sequence shown here is derived from an EMBL/GenBank/DDBJ whole genome shotgun (WGS) entry which is preliminary data.</text>
</comment>
<evidence type="ECO:0000313" key="10">
    <source>
        <dbReference type="Proteomes" id="UP000028531"/>
    </source>
</evidence>
<dbReference type="Pfam" id="PF13495">
    <property type="entry name" value="Phage_int_SAM_4"/>
    <property type="match status" value="1"/>
</dbReference>
<comment type="similarity">
    <text evidence="1">Belongs to the 'phage' integrase family.</text>
</comment>
<feature type="domain" description="Tyr recombinase" evidence="6">
    <location>
        <begin position="99"/>
        <end position="271"/>
    </location>
</feature>
<dbReference type="PANTHER" id="PTHR30349:SF64">
    <property type="entry name" value="PROPHAGE INTEGRASE INTD-RELATED"/>
    <property type="match status" value="1"/>
</dbReference>
<protein>
    <submittedName>
        <fullName evidence="8">Integrase</fullName>
    </submittedName>
    <submittedName>
        <fullName evidence="9">Site-specific recombinase XerD</fullName>
    </submittedName>
</protein>
<dbReference type="GO" id="GO:0015074">
    <property type="term" value="P:DNA integration"/>
    <property type="evidence" value="ECO:0007669"/>
    <property type="project" value="UniProtKB-KW"/>
</dbReference>
<evidence type="ECO:0000256" key="1">
    <source>
        <dbReference type="ARBA" id="ARBA00008857"/>
    </source>
</evidence>
<gene>
    <name evidence="8" type="ORF">IL45_00330</name>
    <name evidence="9" type="ORF">LY02_02824</name>
</gene>
<evidence type="ECO:0000313" key="9">
    <source>
        <dbReference type="EMBL" id="PRX12144.1"/>
    </source>
</evidence>
<keyword evidence="2" id="KW-0229">DNA integration</keyword>
<dbReference type="InterPro" id="IPR050090">
    <property type="entry name" value="Tyrosine_recombinase_XerCD"/>
</dbReference>
<dbReference type="EMBL" id="PVNA01000008">
    <property type="protein sequence ID" value="PRX12144.1"/>
    <property type="molecule type" value="Genomic_DNA"/>
</dbReference>
<dbReference type="EMBL" id="JPJI01000003">
    <property type="protein sequence ID" value="KEZ94711.1"/>
    <property type="molecule type" value="Genomic_DNA"/>
</dbReference>